<evidence type="ECO:0000256" key="6">
    <source>
        <dbReference type="SAM" id="Phobius"/>
    </source>
</evidence>
<proteinExistence type="inferred from homology"/>
<keyword evidence="3" id="KW-0999">Mitochondrion inner membrane</keyword>
<evidence type="ECO:0000313" key="10">
    <source>
        <dbReference type="RefSeq" id="XP_013067202.1"/>
    </source>
</evidence>
<evidence type="ECO:0000256" key="3">
    <source>
        <dbReference type="ARBA" id="ARBA00022792"/>
    </source>
</evidence>
<dbReference type="Proteomes" id="UP000076420">
    <property type="component" value="Unassembled WGS sequence"/>
</dbReference>
<dbReference type="InterPro" id="IPR039297">
    <property type="entry name" value="COX7a"/>
</dbReference>
<dbReference type="Gene3D" id="4.10.91.10">
    <property type="entry name" value="Cytochrome c oxidase, subunit VIIa"/>
    <property type="match status" value="1"/>
</dbReference>
<evidence type="ECO:0000313" key="8">
    <source>
        <dbReference type="Proteomes" id="UP000076420"/>
    </source>
</evidence>
<keyword evidence="6" id="KW-0812">Transmembrane</keyword>
<dbReference type="InterPro" id="IPR036539">
    <property type="entry name" value="Cyt_c_oxidase_su7a_sf"/>
</dbReference>
<evidence type="ECO:0000313" key="9">
    <source>
        <dbReference type="Proteomes" id="UP001165740"/>
    </source>
</evidence>
<evidence type="ECO:0000256" key="1">
    <source>
        <dbReference type="ARBA" id="ARBA00004273"/>
    </source>
</evidence>
<evidence type="ECO:0000256" key="4">
    <source>
        <dbReference type="ARBA" id="ARBA00023128"/>
    </source>
</evidence>
<accession>A0A2C9KWE0</accession>
<dbReference type="EnsemblMetazoa" id="BGLB024272-RA">
    <property type="protein sequence ID" value="BGLB024272-PA"/>
    <property type="gene ID" value="BGLB024272"/>
</dbReference>
<evidence type="ECO:0000313" key="7">
    <source>
        <dbReference type="EnsemblMetazoa" id="BGLB024272-PA"/>
    </source>
</evidence>
<dbReference type="Pfam" id="PF02238">
    <property type="entry name" value="COX7a"/>
    <property type="match status" value="1"/>
</dbReference>
<dbReference type="AlphaFoldDB" id="A0A2C9KWE0"/>
<dbReference type="VEuPathDB" id="VectorBase:BGLAX_052266"/>
<dbReference type="RefSeq" id="XP_013067202.1">
    <property type="nucleotide sequence ID" value="XM_013211748.2"/>
</dbReference>
<dbReference type="KEGG" id="bgt:106055481"/>
<dbReference type="GO" id="GO:0006123">
    <property type="term" value="P:mitochondrial electron transport, cytochrome c to oxygen"/>
    <property type="evidence" value="ECO:0007669"/>
    <property type="project" value="InterPro"/>
</dbReference>
<protein>
    <submittedName>
        <fullName evidence="10">Uncharacterized protein LOC106055481</fullName>
    </submittedName>
</protein>
<dbReference type="GO" id="GO:0005743">
    <property type="term" value="C:mitochondrial inner membrane"/>
    <property type="evidence" value="ECO:0007669"/>
    <property type="project" value="UniProtKB-SubCell"/>
</dbReference>
<gene>
    <name evidence="7" type="primary">106055481</name>
    <name evidence="10" type="synonym">LOC106055481</name>
</gene>
<name>A0A2C9KWE0_BIOGL</name>
<sequence length="136" mass="15225">MSIFYKFNSFTQSISPASQDVAMGRPITPQAFSTNVTKTPEVFYDFKPLDVQALPTRQASTKVANLKPGQYPVPNSPGFKRLMELQTLFCANDGKLVWQKLPKDMPMYYLTIAGVIAGVTWSLWNLKKFASPPSNK</sequence>
<organism evidence="7 8">
    <name type="scientific">Biomphalaria glabrata</name>
    <name type="common">Bloodfluke planorb</name>
    <name type="synonym">Freshwater snail</name>
    <dbReference type="NCBI Taxonomy" id="6526"/>
    <lineage>
        <taxon>Eukaryota</taxon>
        <taxon>Metazoa</taxon>
        <taxon>Spiralia</taxon>
        <taxon>Lophotrochozoa</taxon>
        <taxon>Mollusca</taxon>
        <taxon>Gastropoda</taxon>
        <taxon>Heterobranchia</taxon>
        <taxon>Euthyneura</taxon>
        <taxon>Panpulmonata</taxon>
        <taxon>Hygrophila</taxon>
        <taxon>Lymnaeoidea</taxon>
        <taxon>Planorbidae</taxon>
        <taxon>Biomphalaria</taxon>
    </lineage>
</organism>
<dbReference type="Proteomes" id="UP001165740">
    <property type="component" value="Chromosome 3"/>
</dbReference>
<evidence type="ECO:0000256" key="2">
    <source>
        <dbReference type="ARBA" id="ARBA00009331"/>
    </source>
</evidence>
<dbReference type="GO" id="GO:0045277">
    <property type="term" value="C:respiratory chain complex IV"/>
    <property type="evidence" value="ECO:0007669"/>
    <property type="project" value="InterPro"/>
</dbReference>
<dbReference type="GeneID" id="106055481"/>
<comment type="subcellular location">
    <subcellularLocation>
        <location evidence="1">Mitochondrion inner membrane</location>
    </subcellularLocation>
</comment>
<reference evidence="7" key="1">
    <citation type="submission" date="2020-05" db="UniProtKB">
        <authorList>
            <consortium name="EnsemblMetazoa"/>
        </authorList>
    </citation>
    <scope>IDENTIFICATION</scope>
    <source>
        <strain evidence="7">BB02</strain>
    </source>
</reference>
<evidence type="ECO:0000256" key="5">
    <source>
        <dbReference type="ARBA" id="ARBA00023136"/>
    </source>
</evidence>
<dbReference type="VEuPathDB" id="VectorBase:BGLB024272"/>
<reference evidence="10" key="2">
    <citation type="submission" date="2025-04" db="UniProtKB">
        <authorList>
            <consortium name="RefSeq"/>
        </authorList>
    </citation>
    <scope>IDENTIFICATION</scope>
</reference>
<keyword evidence="9" id="KW-1185">Reference proteome</keyword>
<dbReference type="OMA" id="KDMPLYY"/>
<feature type="transmembrane region" description="Helical" evidence="6">
    <location>
        <begin position="107"/>
        <end position="124"/>
    </location>
</feature>
<keyword evidence="4" id="KW-0496">Mitochondrion</keyword>
<comment type="similarity">
    <text evidence="2">Belongs to the cytochrome c oxidase VIIa family.</text>
</comment>
<keyword evidence="6" id="KW-1133">Transmembrane helix</keyword>
<dbReference type="OrthoDB" id="6092122at2759"/>
<keyword evidence="5 6" id="KW-0472">Membrane</keyword>